<dbReference type="InterPro" id="IPR018060">
    <property type="entry name" value="HTH_AraC"/>
</dbReference>
<dbReference type="InterPro" id="IPR009057">
    <property type="entry name" value="Homeodomain-like_sf"/>
</dbReference>
<dbReference type="GO" id="GO:0043565">
    <property type="term" value="F:sequence-specific DNA binding"/>
    <property type="evidence" value="ECO:0007669"/>
    <property type="project" value="InterPro"/>
</dbReference>
<dbReference type="Proteomes" id="UP000240572">
    <property type="component" value="Unassembled WGS sequence"/>
</dbReference>
<dbReference type="RefSeq" id="WP_106522513.1">
    <property type="nucleotide sequence ID" value="NZ_PYGD01000002.1"/>
</dbReference>
<dbReference type="Gene3D" id="1.10.10.60">
    <property type="entry name" value="Homeodomain-like"/>
    <property type="match status" value="1"/>
</dbReference>
<organism evidence="5 6">
    <name type="scientific">Taibaiella chishuiensis</name>
    <dbReference type="NCBI Taxonomy" id="1434707"/>
    <lineage>
        <taxon>Bacteria</taxon>
        <taxon>Pseudomonadati</taxon>
        <taxon>Bacteroidota</taxon>
        <taxon>Chitinophagia</taxon>
        <taxon>Chitinophagales</taxon>
        <taxon>Chitinophagaceae</taxon>
        <taxon>Taibaiella</taxon>
    </lineage>
</organism>
<evidence type="ECO:0000259" key="4">
    <source>
        <dbReference type="PROSITE" id="PS01124"/>
    </source>
</evidence>
<dbReference type="PANTHER" id="PTHR43280">
    <property type="entry name" value="ARAC-FAMILY TRANSCRIPTIONAL REGULATOR"/>
    <property type="match status" value="1"/>
</dbReference>
<evidence type="ECO:0000313" key="5">
    <source>
        <dbReference type="EMBL" id="PSK93521.1"/>
    </source>
</evidence>
<dbReference type="OrthoDB" id="9793451at2"/>
<dbReference type="SUPFAM" id="SSF46689">
    <property type="entry name" value="Homeodomain-like"/>
    <property type="match status" value="1"/>
</dbReference>
<name>A0A2P8D8M9_9BACT</name>
<keyword evidence="1" id="KW-0805">Transcription regulation</keyword>
<dbReference type="PANTHER" id="PTHR43280:SF32">
    <property type="entry name" value="TRANSCRIPTIONAL REGULATORY PROTEIN"/>
    <property type="match status" value="1"/>
</dbReference>
<sequence>MEETTGLLEKIRHHDQVAIALNENCAIPLPDDVMRILRQPHRLSFYYFQYLEKGNATFKTDLEDFTIHDGELAFGLPNQVFTKLPYDKDMQQYALSFDDNTLRLLPGTYAFLLNPFGAHTISFDEAARQRVKNLFAGLFQLLHSKGKQKKSEVILAHLHTLLTEFNTAYFEQYHSHEPQVNPRLSKYIAFKLAVEEELAEQHDVQSIAGKLALTSGTLYGIVKEYAGVSPKEWITNRLMLEAQRKLQYGNMSVKELAYDLGFSDPGYFSRLFKKNTGKSVSRYLSDLRDLSRN</sequence>
<dbReference type="PROSITE" id="PS01124">
    <property type="entry name" value="HTH_ARAC_FAMILY_2"/>
    <property type="match status" value="1"/>
</dbReference>
<keyword evidence="3" id="KW-0804">Transcription</keyword>
<dbReference type="InterPro" id="IPR037923">
    <property type="entry name" value="HTH-like"/>
</dbReference>
<dbReference type="Pfam" id="PF12833">
    <property type="entry name" value="HTH_18"/>
    <property type="match status" value="1"/>
</dbReference>
<keyword evidence="6" id="KW-1185">Reference proteome</keyword>
<keyword evidence="2 5" id="KW-0238">DNA-binding</keyword>
<dbReference type="GO" id="GO:0003700">
    <property type="term" value="F:DNA-binding transcription factor activity"/>
    <property type="evidence" value="ECO:0007669"/>
    <property type="project" value="InterPro"/>
</dbReference>
<accession>A0A2P8D8M9</accession>
<dbReference type="EMBL" id="PYGD01000002">
    <property type="protein sequence ID" value="PSK93521.1"/>
    <property type="molecule type" value="Genomic_DNA"/>
</dbReference>
<evidence type="ECO:0000256" key="2">
    <source>
        <dbReference type="ARBA" id="ARBA00023125"/>
    </source>
</evidence>
<proteinExistence type="predicted"/>
<dbReference type="SUPFAM" id="SSF51215">
    <property type="entry name" value="Regulatory protein AraC"/>
    <property type="match status" value="1"/>
</dbReference>
<evidence type="ECO:0000256" key="1">
    <source>
        <dbReference type="ARBA" id="ARBA00023015"/>
    </source>
</evidence>
<comment type="caution">
    <text evidence="5">The sequence shown here is derived from an EMBL/GenBank/DDBJ whole genome shotgun (WGS) entry which is preliminary data.</text>
</comment>
<protein>
    <submittedName>
        <fullName evidence="5">AraC-like DNA-binding protein</fullName>
    </submittedName>
</protein>
<feature type="domain" description="HTH araC/xylS-type" evidence="4">
    <location>
        <begin position="194"/>
        <end position="286"/>
    </location>
</feature>
<dbReference type="AlphaFoldDB" id="A0A2P8D8M9"/>
<evidence type="ECO:0000313" key="6">
    <source>
        <dbReference type="Proteomes" id="UP000240572"/>
    </source>
</evidence>
<dbReference type="SMART" id="SM00342">
    <property type="entry name" value="HTH_ARAC"/>
    <property type="match status" value="1"/>
</dbReference>
<reference evidence="5 6" key="1">
    <citation type="submission" date="2018-03" db="EMBL/GenBank/DDBJ databases">
        <title>Genomic Encyclopedia of Type Strains, Phase III (KMG-III): the genomes of soil and plant-associated and newly described type strains.</title>
        <authorList>
            <person name="Whitman W."/>
        </authorList>
    </citation>
    <scope>NUCLEOTIDE SEQUENCE [LARGE SCALE GENOMIC DNA]</scope>
    <source>
        <strain evidence="5 6">CGMCC 1.12700</strain>
    </source>
</reference>
<evidence type="ECO:0000256" key="3">
    <source>
        <dbReference type="ARBA" id="ARBA00023163"/>
    </source>
</evidence>
<gene>
    <name evidence="5" type="ORF">B0I18_102491</name>
</gene>